<comment type="caution">
    <text evidence="3">The sequence shown here is derived from an EMBL/GenBank/DDBJ whole genome shotgun (WGS) entry which is preliminary data.</text>
</comment>
<dbReference type="GO" id="GO:0016757">
    <property type="term" value="F:glycosyltransferase activity"/>
    <property type="evidence" value="ECO:0007669"/>
    <property type="project" value="InterPro"/>
</dbReference>
<feature type="domain" description="Glycosyltransferase subfamily 4-like N-terminal" evidence="2">
    <location>
        <begin position="15"/>
        <end position="185"/>
    </location>
</feature>
<evidence type="ECO:0000313" key="4">
    <source>
        <dbReference type="Proteomes" id="UP000767446"/>
    </source>
</evidence>
<dbReference type="Proteomes" id="UP000767446">
    <property type="component" value="Unassembled WGS sequence"/>
</dbReference>
<feature type="domain" description="Glycosyl transferase family 1" evidence="1">
    <location>
        <begin position="197"/>
        <end position="364"/>
    </location>
</feature>
<protein>
    <submittedName>
        <fullName evidence="3">Hormogonium polysaccharide biosynthesis glycosyltransferase HpsP</fullName>
    </submittedName>
</protein>
<dbReference type="CDD" id="cd03821">
    <property type="entry name" value="GT4_Bme6-like"/>
    <property type="match status" value="1"/>
</dbReference>
<dbReference type="SUPFAM" id="SSF53756">
    <property type="entry name" value="UDP-Glycosyltransferase/glycogen phosphorylase"/>
    <property type="match status" value="1"/>
</dbReference>
<sequence length="403" mass="44507">MKILQIVPSVSLVYGGPSQMVLSLSKAIASQGVDVTLLTTNANGDTGQSPLDVPIGQPVTQDNYKIIYFSCSPFRRYKFSLGLLLWLTHHAQEFDLAHIHALFSPVSTAAATIARWQNLPYILRPLGTLDPADLRKKAFLKQVYGRVWEKPNLAGAAGVHFTSAEECRISERFGSTTKDLVIPLGVELPANDPPSVRQELGIAPNVPLILFMSRIDQKKGLDLLIPALETLLNEGLAFHFVLAGTNTQNPDYEKGIQEKIERSKLGERTTITGFVWGDLKWGLLQDADLFVLPSDYENFGIAVAEAIAVGTPVVISDRVYIWEEIEKEKAGWVTPCEIPSLTTTLRLALQNSEERKQRGLNGRKLALSKYSWQALAKPAAGIACQMIEIYRGILNDRLGKDFP</sequence>
<dbReference type="InterPro" id="IPR001296">
    <property type="entry name" value="Glyco_trans_1"/>
</dbReference>
<dbReference type="PANTHER" id="PTHR12526">
    <property type="entry name" value="GLYCOSYLTRANSFERASE"/>
    <property type="match status" value="1"/>
</dbReference>
<dbReference type="NCBIfam" id="NF038295">
    <property type="entry name" value="EPS_HpsP"/>
    <property type="match status" value="1"/>
</dbReference>
<evidence type="ECO:0000259" key="2">
    <source>
        <dbReference type="Pfam" id="PF13579"/>
    </source>
</evidence>
<dbReference type="Pfam" id="PF00534">
    <property type="entry name" value="Glycos_transf_1"/>
    <property type="match status" value="1"/>
</dbReference>
<dbReference type="EMBL" id="JADQBC010000143">
    <property type="protein sequence ID" value="MBR8829525.1"/>
    <property type="molecule type" value="Genomic_DNA"/>
</dbReference>
<reference evidence="3" key="1">
    <citation type="submission" date="2021-02" db="EMBL/GenBank/DDBJ databases">
        <title>Metagenome analyses of Stigonema ocellatum DSM 106950, Chlorogloea purpurea SAG 13.99 and Gomphosphaeria aponina DSM 107014.</title>
        <authorList>
            <person name="Marter P."/>
            <person name="Huang S."/>
        </authorList>
    </citation>
    <scope>NUCLEOTIDE SEQUENCE</scope>
    <source>
        <strain evidence="3">JP213</strain>
    </source>
</reference>
<organism evidence="3 4">
    <name type="scientific">Gomphosphaeria aponina SAG 52.96 = DSM 107014</name>
    <dbReference type="NCBI Taxonomy" id="1521640"/>
    <lineage>
        <taxon>Bacteria</taxon>
        <taxon>Bacillati</taxon>
        <taxon>Cyanobacteriota</taxon>
        <taxon>Cyanophyceae</taxon>
        <taxon>Oscillatoriophycideae</taxon>
        <taxon>Chroococcales</taxon>
        <taxon>Gomphosphaeriaceae</taxon>
        <taxon>Gomphosphaeria</taxon>
    </lineage>
</organism>
<gene>
    <name evidence="3" type="primary">hpsP</name>
    <name evidence="3" type="ORF">DSM107014_16785</name>
</gene>
<name>A0A941JVP3_9CHRO</name>
<dbReference type="Gene3D" id="3.40.50.2000">
    <property type="entry name" value="Glycogen Phosphorylase B"/>
    <property type="match status" value="2"/>
</dbReference>
<dbReference type="InterPro" id="IPR028098">
    <property type="entry name" value="Glyco_trans_4-like_N"/>
</dbReference>
<proteinExistence type="predicted"/>
<evidence type="ECO:0000313" key="3">
    <source>
        <dbReference type="EMBL" id="MBR8829525.1"/>
    </source>
</evidence>
<accession>A0A941JVP3</accession>
<evidence type="ECO:0000259" key="1">
    <source>
        <dbReference type="Pfam" id="PF00534"/>
    </source>
</evidence>
<dbReference type="Pfam" id="PF13579">
    <property type="entry name" value="Glyco_trans_4_4"/>
    <property type="match status" value="1"/>
</dbReference>
<dbReference type="AlphaFoldDB" id="A0A941JVP3"/>
<dbReference type="PANTHER" id="PTHR12526:SF637">
    <property type="entry name" value="GLYCOSYLTRANSFERASE EPSF-RELATED"/>
    <property type="match status" value="1"/>
</dbReference>